<accession>A0ABW7FLW2</accession>
<dbReference type="EMBL" id="JBIGHW010000009">
    <property type="protein sequence ID" value="MFG6442310.1"/>
    <property type="molecule type" value="Genomic_DNA"/>
</dbReference>
<evidence type="ECO:0000256" key="1">
    <source>
        <dbReference type="SAM" id="MobiDB-lite"/>
    </source>
</evidence>
<feature type="region of interest" description="Disordered" evidence="1">
    <location>
        <begin position="167"/>
        <end position="198"/>
    </location>
</feature>
<comment type="caution">
    <text evidence="2">The sequence shown here is derived from an EMBL/GenBank/DDBJ whole genome shotgun (WGS) entry which is preliminary data.</text>
</comment>
<feature type="compositionally biased region" description="Basic residues" evidence="1">
    <location>
        <begin position="189"/>
        <end position="198"/>
    </location>
</feature>
<organism evidence="2 3">
    <name type="scientific">Pelomonas margarita</name>
    <dbReference type="NCBI Taxonomy" id="3299031"/>
    <lineage>
        <taxon>Bacteria</taxon>
        <taxon>Pseudomonadati</taxon>
        <taxon>Pseudomonadota</taxon>
        <taxon>Betaproteobacteria</taxon>
        <taxon>Burkholderiales</taxon>
        <taxon>Sphaerotilaceae</taxon>
        <taxon>Roseateles</taxon>
    </lineage>
</organism>
<protein>
    <submittedName>
        <fullName evidence="2">DUF2894 domain-containing protein</fullName>
    </submittedName>
</protein>
<evidence type="ECO:0000313" key="3">
    <source>
        <dbReference type="Proteomes" id="UP001606301"/>
    </source>
</evidence>
<feature type="compositionally biased region" description="Low complexity" evidence="1">
    <location>
        <begin position="178"/>
        <end position="188"/>
    </location>
</feature>
<gene>
    <name evidence="2" type="ORF">ACG0Z3_16625</name>
</gene>
<sequence>MDDALRDPLAWLQARTDLLAGDPVQRRVLDGLARRAAALPPGALRARLVARLLQRAEAAPAGPPARAAAAVPTPSPLTALLALLHSQAPGGGELRTVAAHQRTWRQLRTAQRMAEVSAPVPEHLGPLNSQVLVTRALQQLQALAPDYLQRLLTQLDTLAALAPLQPAAADDKHARGTRAPARMAPAKAVARKPAARKR</sequence>
<evidence type="ECO:0000313" key="2">
    <source>
        <dbReference type="EMBL" id="MFG6442310.1"/>
    </source>
</evidence>
<dbReference type="Proteomes" id="UP001606301">
    <property type="component" value="Unassembled WGS sequence"/>
</dbReference>
<dbReference type="RefSeq" id="WP_394399420.1">
    <property type="nucleotide sequence ID" value="NZ_JBIGHW010000009.1"/>
</dbReference>
<dbReference type="Pfam" id="PF11445">
    <property type="entry name" value="DUF2894"/>
    <property type="match status" value="1"/>
</dbReference>
<dbReference type="InterPro" id="IPR021549">
    <property type="entry name" value="DUF2894"/>
</dbReference>
<keyword evidence="3" id="KW-1185">Reference proteome</keyword>
<name>A0ABW7FLW2_9BURK</name>
<reference evidence="2 3" key="1">
    <citation type="submission" date="2024-08" db="EMBL/GenBank/DDBJ databases">
        <authorList>
            <person name="Lu H."/>
        </authorList>
    </citation>
    <scope>NUCLEOTIDE SEQUENCE [LARGE SCALE GENOMIC DNA]</scope>
    <source>
        <strain evidence="2 3">LKC17W</strain>
    </source>
</reference>
<proteinExistence type="predicted"/>